<dbReference type="InterPro" id="IPR051121">
    <property type="entry name" value="FAH"/>
</dbReference>
<protein>
    <submittedName>
        <fullName evidence="6">Fumarylacetoacetate hydrolase family protein</fullName>
    </submittedName>
</protein>
<dbReference type="PANTHER" id="PTHR42796">
    <property type="entry name" value="FUMARYLACETOACETATE HYDROLASE DOMAIN-CONTAINING PROTEIN 2A-RELATED"/>
    <property type="match status" value="1"/>
</dbReference>
<dbReference type="InterPro" id="IPR036663">
    <property type="entry name" value="Fumarylacetoacetase_C_sf"/>
</dbReference>
<dbReference type="Proteomes" id="UP000484255">
    <property type="component" value="Unassembled WGS sequence"/>
</dbReference>
<dbReference type="PANTHER" id="PTHR42796:SF4">
    <property type="entry name" value="FUMARYLACETOACETATE HYDROLASE DOMAIN-CONTAINING PROTEIN 2A"/>
    <property type="match status" value="1"/>
</dbReference>
<dbReference type="Pfam" id="PF01557">
    <property type="entry name" value="FAA_hydrolase"/>
    <property type="match status" value="1"/>
</dbReference>
<dbReference type="SUPFAM" id="SSF56529">
    <property type="entry name" value="FAH"/>
    <property type="match status" value="1"/>
</dbReference>
<dbReference type="RefSeq" id="WP_163458328.1">
    <property type="nucleotide sequence ID" value="NZ_JAAGOH010000018.1"/>
</dbReference>
<comment type="cofactor">
    <cofactor evidence="1">
        <name>Mg(2+)</name>
        <dbReference type="ChEBI" id="CHEBI:18420"/>
    </cofactor>
</comment>
<gene>
    <name evidence="6" type="ORF">G3A44_14725</name>
</gene>
<comment type="caution">
    <text evidence="6">The sequence shown here is derived from an EMBL/GenBank/DDBJ whole genome shotgun (WGS) entry which is preliminary data.</text>
</comment>
<dbReference type="GO" id="GO:0046872">
    <property type="term" value="F:metal ion binding"/>
    <property type="evidence" value="ECO:0007669"/>
    <property type="project" value="UniProtKB-KW"/>
</dbReference>
<comment type="similarity">
    <text evidence="2">Belongs to the FAH family.</text>
</comment>
<reference evidence="6 7" key="1">
    <citation type="submission" date="2020-02" db="EMBL/GenBank/DDBJ databases">
        <title>Ideonella bacterium strain TBM-1.</title>
        <authorList>
            <person name="Chen W.-M."/>
        </authorList>
    </citation>
    <scope>NUCLEOTIDE SEQUENCE [LARGE SCALE GENOMIC DNA]</scope>
    <source>
        <strain evidence="6 7">TBM-1</strain>
    </source>
</reference>
<evidence type="ECO:0000313" key="6">
    <source>
        <dbReference type="EMBL" id="NDY92441.1"/>
    </source>
</evidence>
<keyword evidence="4 6" id="KW-0378">Hydrolase</keyword>
<evidence type="ECO:0000256" key="2">
    <source>
        <dbReference type="ARBA" id="ARBA00010211"/>
    </source>
</evidence>
<dbReference type="FunFam" id="3.90.850.10:FF:000002">
    <property type="entry name" value="2-hydroxyhepta-2,4-diene-1,7-dioate isomerase"/>
    <property type="match status" value="1"/>
</dbReference>
<dbReference type="GO" id="GO:0016787">
    <property type="term" value="F:hydrolase activity"/>
    <property type="evidence" value="ECO:0007669"/>
    <property type="project" value="UniProtKB-KW"/>
</dbReference>
<organism evidence="6 7">
    <name type="scientific">Ideonella livida</name>
    <dbReference type="NCBI Taxonomy" id="2707176"/>
    <lineage>
        <taxon>Bacteria</taxon>
        <taxon>Pseudomonadati</taxon>
        <taxon>Pseudomonadota</taxon>
        <taxon>Betaproteobacteria</taxon>
        <taxon>Burkholderiales</taxon>
        <taxon>Sphaerotilaceae</taxon>
        <taxon>Ideonella</taxon>
    </lineage>
</organism>
<dbReference type="GO" id="GO:0019752">
    <property type="term" value="P:carboxylic acid metabolic process"/>
    <property type="evidence" value="ECO:0007669"/>
    <property type="project" value="UniProtKB-ARBA"/>
</dbReference>
<keyword evidence="7" id="KW-1185">Reference proteome</keyword>
<proteinExistence type="inferred from homology"/>
<dbReference type="InterPro" id="IPR011234">
    <property type="entry name" value="Fumarylacetoacetase-like_C"/>
</dbReference>
<dbReference type="GO" id="GO:0016853">
    <property type="term" value="F:isomerase activity"/>
    <property type="evidence" value="ECO:0007669"/>
    <property type="project" value="UniProtKB-ARBA"/>
</dbReference>
<feature type="domain" description="Fumarylacetoacetase-like C-terminal" evidence="5">
    <location>
        <begin position="82"/>
        <end position="286"/>
    </location>
</feature>
<evidence type="ECO:0000259" key="5">
    <source>
        <dbReference type="Pfam" id="PF01557"/>
    </source>
</evidence>
<evidence type="ECO:0000256" key="4">
    <source>
        <dbReference type="ARBA" id="ARBA00022801"/>
    </source>
</evidence>
<name>A0A7C9TK41_9BURK</name>
<evidence type="ECO:0000256" key="1">
    <source>
        <dbReference type="ARBA" id="ARBA00001946"/>
    </source>
</evidence>
<accession>A0A7C9TK41</accession>
<dbReference type="Gene3D" id="3.90.850.10">
    <property type="entry name" value="Fumarylacetoacetase-like, C-terminal domain"/>
    <property type="match status" value="1"/>
</dbReference>
<keyword evidence="3" id="KW-0479">Metal-binding</keyword>
<evidence type="ECO:0000313" key="7">
    <source>
        <dbReference type="Proteomes" id="UP000484255"/>
    </source>
</evidence>
<dbReference type="EMBL" id="JAAGOH010000018">
    <property type="protein sequence ID" value="NDY92441.1"/>
    <property type="molecule type" value="Genomic_DNA"/>
</dbReference>
<dbReference type="AlphaFoldDB" id="A0A7C9TK41"/>
<sequence>MKLLSFVHQGQAGYGVLLNGEVADAGACLTLPSPGFAARFPDLGAVLAGQALPALAADVAGRAGSLPLAGLSLLPVLPRPGKIFCVGLNYKSHVAEMKRPDADRPAIFARFADSLGAHGAPLAYPGRSERFDFEGELAVVIGRGGRDIAEADAWDHIAGYACFNDGTARDYQRHTHQWTPGKNFPGTGAFGPALVTADEVGDVNSLTLTTRLNGAVMQQASLADLIFPLPFIVAYLSQFTPLSPGDVIATGTPGGVGDKREPPLYMQPGDVVEVSITRVGTLHNVVGPRA</sequence>
<evidence type="ECO:0000256" key="3">
    <source>
        <dbReference type="ARBA" id="ARBA00022723"/>
    </source>
</evidence>